<accession>A0A6J4T2R6</accession>
<feature type="non-terminal residue" evidence="2">
    <location>
        <position position="322"/>
    </location>
</feature>
<dbReference type="GO" id="GO:0016740">
    <property type="term" value="F:transferase activity"/>
    <property type="evidence" value="ECO:0007669"/>
    <property type="project" value="UniProtKB-KW"/>
</dbReference>
<feature type="compositionally biased region" description="Low complexity" evidence="1">
    <location>
        <begin position="34"/>
        <end position="49"/>
    </location>
</feature>
<reference evidence="2" key="1">
    <citation type="submission" date="2020-02" db="EMBL/GenBank/DDBJ databases">
        <authorList>
            <person name="Meier V. D."/>
        </authorList>
    </citation>
    <scope>NUCLEOTIDE SEQUENCE</scope>
    <source>
        <strain evidence="2">AVDCRST_MAG17</strain>
    </source>
</reference>
<protein>
    <submittedName>
        <fullName evidence="2">dTDP-Rha:A-D-GlcNAc-diphosphoryl polyprenol, A-3-L-rhamnosyl transferase WbbL</fullName>
    </submittedName>
</protein>
<feature type="compositionally biased region" description="Basic and acidic residues" evidence="1">
    <location>
        <begin position="237"/>
        <end position="250"/>
    </location>
</feature>
<evidence type="ECO:0000256" key="1">
    <source>
        <dbReference type="SAM" id="MobiDB-lite"/>
    </source>
</evidence>
<dbReference type="EMBL" id="CADCVV010000160">
    <property type="protein sequence ID" value="CAA9511901.1"/>
    <property type="molecule type" value="Genomic_DNA"/>
</dbReference>
<name>A0A6J4T2R6_9ACTN</name>
<feature type="compositionally biased region" description="Basic and acidic residues" evidence="1">
    <location>
        <begin position="296"/>
        <end position="305"/>
    </location>
</feature>
<feature type="compositionally biased region" description="Basic residues" evidence="1">
    <location>
        <begin position="176"/>
        <end position="211"/>
    </location>
</feature>
<evidence type="ECO:0000313" key="2">
    <source>
        <dbReference type="EMBL" id="CAA9511901.1"/>
    </source>
</evidence>
<gene>
    <name evidence="2" type="ORF">AVDCRST_MAG17-2001</name>
</gene>
<feature type="compositionally biased region" description="Low complexity" evidence="1">
    <location>
        <begin position="163"/>
        <end position="174"/>
    </location>
</feature>
<keyword evidence="2" id="KW-0808">Transferase</keyword>
<sequence length="322" mass="36239">DRGRDPRRAHSRRRSRRPAARDHHRLRRRRASARARLPELARAPSPATGRHGRLGGGQREHRRHRRGCAERLPLGAPRSPRLELGFLHRQQHRPARLDRSLRAPAQPRHRGPRGFARPHDRPHARAPRRRHGGLPARPARRALRSRRQALVPDAGERPRALHGARPARGSAARPRPVPRPRARRARDRRGRRRQRRLHARAPGRARGRRPARRAVLALHGGPRLVLPLQAGRLAGPLRREGERRPREGRHVGPRAPPRPPPEPEEHSGLPPLDGALLPEVLLRGQSGTRRGGVPGHRGEARDRHGAQPSRSGARAAGTQRLV</sequence>
<feature type="compositionally biased region" description="Basic residues" evidence="1">
    <location>
        <begin position="124"/>
        <end position="147"/>
    </location>
</feature>
<feature type="non-terminal residue" evidence="2">
    <location>
        <position position="1"/>
    </location>
</feature>
<feature type="compositionally biased region" description="Basic residues" evidence="1">
    <location>
        <begin position="9"/>
        <end position="33"/>
    </location>
</feature>
<proteinExistence type="predicted"/>
<dbReference type="AlphaFoldDB" id="A0A6J4T2R6"/>
<feature type="region of interest" description="Disordered" evidence="1">
    <location>
        <begin position="229"/>
        <end position="322"/>
    </location>
</feature>
<feature type="region of interest" description="Disordered" evidence="1">
    <location>
        <begin position="1"/>
        <end position="211"/>
    </location>
</feature>
<organism evidence="2">
    <name type="scientific">uncultured Solirubrobacterales bacterium</name>
    <dbReference type="NCBI Taxonomy" id="768556"/>
    <lineage>
        <taxon>Bacteria</taxon>
        <taxon>Bacillati</taxon>
        <taxon>Actinomycetota</taxon>
        <taxon>Thermoleophilia</taxon>
        <taxon>Solirubrobacterales</taxon>
        <taxon>environmental samples</taxon>
    </lineage>
</organism>